<protein>
    <recommendedName>
        <fullName evidence="2 8">Aminomethyltransferase</fullName>
        <ecNumber evidence="2 8">2.1.2.10</ecNumber>
    </recommendedName>
    <alternativeName>
        <fullName evidence="5 8">Glycine cleavage system T protein</fullName>
    </alternativeName>
</protein>
<dbReference type="GO" id="GO:0004047">
    <property type="term" value="F:aminomethyltransferase activity"/>
    <property type="evidence" value="ECO:0007669"/>
    <property type="project" value="UniProtKB-EC"/>
</dbReference>
<comment type="catalytic activity">
    <reaction evidence="6 8">
        <text>N(6)-[(R)-S(8)-aminomethyldihydrolipoyl]-L-lysyl-[protein] + (6S)-5,6,7,8-tetrahydrofolate = N(6)-[(R)-dihydrolipoyl]-L-lysyl-[protein] + (6R)-5,10-methylene-5,6,7,8-tetrahydrofolate + NH4(+)</text>
        <dbReference type="Rhea" id="RHEA:16945"/>
        <dbReference type="Rhea" id="RHEA-COMP:10475"/>
        <dbReference type="Rhea" id="RHEA-COMP:10492"/>
        <dbReference type="ChEBI" id="CHEBI:15636"/>
        <dbReference type="ChEBI" id="CHEBI:28938"/>
        <dbReference type="ChEBI" id="CHEBI:57453"/>
        <dbReference type="ChEBI" id="CHEBI:83100"/>
        <dbReference type="ChEBI" id="CHEBI:83143"/>
        <dbReference type="EC" id="2.1.2.10"/>
    </reaction>
</comment>
<comment type="function">
    <text evidence="8">The glycine cleavage system catalyzes the degradation of glycine.</text>
</comment>
<dbReference type="EMBL" id="JAMWBK010000003">
    <property type="protein sequence ID" value="KAJ8906493.1"/>
    <property type="molecule type" value="Genomic_DNA"/>
</dbReference>
<keyword evidence="12" id="KW-1185">Reference proteome</keyword>
<dbReference type="InterPro" id="IPR006223">
    <property type="entry name" value="GcvT"/>
</dbReference>
<dbReference type="InterPro" id="IPR028896">
    <property type="entry name" value="GcvT/YgfZ/DmdA"/>
</dbReference>
<gene>
    <name evidence="11" type="ORF">NDN08_002986</name>
</gene>
<dbReference type="PANTHER" id="PTHR43757">
    <property type="entry name" value="AMINOMETHYLTRANSFERASE"/>
    <property type="match status" value="1"/>
</dbReference>
<dbReference type="NCBIfam" id="NF001567">
    <property type="entry name" value="PRK00389.1"/>
    <property type="match status" value="1"/>
</dbReference>
<name>A0AAV8UXY9_9RHOD</name>
<comment type="subunit">
    <text evidence="8">The glycine cleavage system is composed of four proteins: P, T, L and H.</text>
</comment>
<dbReference type="GO" id="GO:0005960">
    <property type="term" value="C:glycine cleavage complex"/>
    <property type="evidence" value="ECO:0007669"/>
    <property type="project" value="InterPro"/>
</dbReference>
<evidence type="ECO:0000256" key="2">
    <source>
        <dbReference type="ARBA" id="ARBA00012616"/>
    </source>
</evidence>
<dbReference type="InterPro" id="IPR006222">
    <property type="entry name" value="GCVT_N"/>
</dbReference>
<feature type="domain" description="Aminomethyltransferase C-terminal" evidence="10">
    <location>
        <begin position="318"/>
        <end position="395"/>
    </location>
</feature>
<evidence type="ECO:0000256" key="1">
    <source>
        <dbReference type="ARBA" id="ARBA00008609"/>
    </source>
</evidence>
<sequence>MIRSGVQLVRAAQSGSGGIGKCGMATAALKRTVLYDAHKELQAKMAEFAGYEMPIQYPDGIKDSHLWVRASAGLFDVSHMGQIRLRGKDRVEFIEKLVTADVGNTPLGLANLSVFTTEKGTIIDDTIITNLGDEVGLVINAGCKDKDIEHIKEHLEVAKKNGMDVDLEIINDHELLALQGPKAMEVLSGMVDAKDLDLVKMNFMTAQPANVMGIPCHVTRCGYTGEDGFEISVPGENAKEFFAGMLADERVRPAGLGPRDSLRLEAGLCLYGSDIDETTTPVEANINFVVAKSRRASGGFLGDKIILSQIADKTLTDRKRCGLVITGAPARGGERVFDLDMNLIGTISSGTYSPTLMKPICMAYLNKPFNKVGTDVQVNVRGRMNKATVVKMPFVEARYYRAPE</sequence>
<dbReference type="SUPFAM" id="SSF103025">
    <property type="entry name" value="Folate-binding domain"/>
    <property type="match status" value="1"/>
</dbReference>
<comment type="similarity">
    <text evidence="1 8">Belongs to the GcvT family.</text>
</comment>
<dbReference type="GO" id="GO:0006546">
    <property type="term" value="P:glycine catabolic process"/>
    <property type="evidence" value="ECO:0007669"/>
    <property type="project" value="InterPro"/>
</dbReference>
<evidence type="ECO:0000256" key="5">
    <source>
        <dbReference type="ARBA" id="ARBA00031395"/>
    </source>
</evidence>
<evidence type="ECO:0000256" key="6">
    <source>
        <dbReference type="ARBA" id="ARBA00047665"/>
    </source>
</evidence>
<keyword evidence="3 8" id="KW-0032">Aminotransferase</keyword>
<evidence type="ECO:0000259" key="9">
    <source>
        <dbReference type="Pfam" id="PF01571"/>
    </source>
</evidence>
<dbReference type="Pfam" id="PF08669">
    <property type="entry name" value="GCV_T_C"/>
    <property type="match status" value="1"/>
</dbReference>
<keyword evidence="8" id="KW-0809">Transit peptide</keyword>
<keyword evidence="8" id="KW-0496">Mitochondrion</keyword>
<dbReference type="FunFam" id="3.30.70.1400:FF:000001">
    <property type="entry name" value="Aminomethyltransferase"/>
    <property type="match status" value="1"/>
</dbReference>
<dbReference type="EC" id="2.1.2.10" evidence="2 8"/>
<evidence type="ECO:0000313" key="11">
    <source>
        <dbReference type="EMBL" id="KAJ8906493.1"/>
    </source>
</evidence>
<dbReference type="Gene3D" id="4.10.1250.10">
    <property type="entry name" value="Aminomethyltransferase fragment"/>
    <property type="match status" value="1"/>
</dbReference>
<keyword evidence="4 8" id="KW-0808">Transferase</keyword>
<dbReference type="Gene3D" id="2.40.30.110">
    <property type="entry name" value="Aminomethyltransferase beta-barrel domains"/>
    <property type="match status" value="1"/>
</dbReference>
<dbReference type="Gene3D" id="3.30.70.1400">
    <property type="entry name" value="Aminomethyltransferase beta-barrel domains"/>
    <property type="match status" value="1"/>
</dbReference>
<evidence type="ECO:0000313" key="12">
    <source>
        <dbReference type="Proteomes" id="UP001157974"/>
    </source>
</evidence>
<dbReference type="InterPro" id="IPR013977">
    <property type="entry name" value="GcvT_C"/>
</dbReference>
<accession>A0AAV8UXY9</accession>
<organism evidence="11 12">
    <name type="scientific">Rhodosorus marinus</name>
    <dbReference type="NCBI Taxonomy" id="101924"/>
    <lineage>
        <taxon>Eukaryota</taxon>
        <taxon>Rhodophyta</taxon>
        <taxon>Stylonematophyceae</taxon>
        <taxon>Stylonematales</taxon>
        <taxon>Stylonemataceae</taxon>
        <taxon>Rhodosorus</taxon>
    </lineage>
</organism>
<dbReference type="SUPFAM" id="SSF101790">
    <property type="entry name" value="Aminomethyltransferase beta-barrel domain"/>
    <property type="match status" value="1"/>
</dbReference>
<dbReference type="Proteomes" id="UP001157974">
    <property type="component" value="Unassembled WGS sequence"/>
</dbReference>
<dbReference type="InterPro" id="IPR027266">
    <property type="entry name" value="TrmE/GcvT-like"/>
</dbReference>
<evidence type="ECO:0000256" key="7">
    <source>
        <dbReference type="PIRSR" id="PIRSR006487-1"/>
    </source>
</evidence>
<reference evidence="11 12" key="1">
    <citation type="journal article" date="2023" name="Nat. Commun.">
        <title>Origin of minicircular mitochondrial genomes in red algae.</title>
        <authorList>
            <person name="Lee Y."/>
            <person name="Cho C.H."/>
            <person name="Lee Y.M."/>
            <person name="Park S.I."/>
            <person name="Yang J.H."/>
            <person name="West J.A."/>
            <person name="Bhattacharya D."/>
            <person name="Yoon H.S."/>
        </authorList>
    </citation>
    <scope>NUCLEOTIDE SEQUENCE [LARGE SCALE GENOMIC DNA]</scope>
    <source>
        <strain evidence="11 12">CCMP1338</strain>
        <tissue evidence="11">Whole cell</tissue>
    </source>
</reference>
<evidence type="ECO:0000256" key="3">
    <source>
        <dbReference type="ARBA" id="ARBA00022576"/>
    </source>
</evidence>
<feature type="binding site" evidence="7">
    <location>
        <position position="230"/>
    </location>
    <ligand>
        <name>substrate</name>
    </ligand>
</feature>
<proteinExistence type="inferred from homology"/>
<dbReference type="PIRSF" id="PIRSF006487">
    <property type="entry name" value="GcvT"/>
    <property type="match status" value="1"/>
</dbReference>
<comment type="caution">
    <text evidence="11">The sequence shown here is derived from an EMBL/GenBank/DDBJ whole genome shotgun (WGS) entry which is preliminary data.</text>
</comment>
<evidence type="ECO:0000256" key="4">
    <source>
        <dbReference type="ARBA" id="ARBA00022679"/>
    </source>
</evidence>
<dbReference type="InterPro" id="IPR029043">
    <property type="entry name" value="GcvT/YgfZ_C"/>
</dbReference>
<dbReference type="Pfam" id="PF01571">
    <property type="entry name" value="GCV_T"/>
    <property type="match status" value="1"/>
</dbReference>
<dbReference type="AlphaFoldDB" id="A0AAV8UXY9"/>
<evidence type="ECO:0000256" key="8">
    <source>
        <dbReference type="RuleBase" id="RU003981"/>
    </source>
</evidence>
<dbReference type="NCBIfam" id="TIGR00528">
    <property type="entry name" value="gcvT"/>
    <property type="match status" value="1"/>
</dbReference>
<comment type="subcellular location">
    <subcellularLocation>
        <location evidence="8">Mitochondrion</location>
    </subcellularLocation>
</comment>
<feature type="domain" description="GCVT N-terminal" evidence="9">
    <location>
        <begin position="34"/>
        <end position="292"/>
    </location>
</feature>
<dbReference type="Gene3D" id="3.30.1360.120">
    <property type="entry name" value="Probable tRNA modification gtpase trme, domain 1"/>
    <property type="match status" value="1"/>
</dbReference>
<dbReference type="PANTHER" id="PTHR43757:SF2">
    <property type="entry name" value="AMINOMETHYLTRANSFERASE, MITOCHONDRIAL"/>
    <property type="match status" value="1"/>
</dbReference>
<dbReference type="GO" id="GO:0008483">
    <property type="term" value="F:transaminase activity"/>
    <property type="evidence" value="ECO:0007669"/>
    <property type="project" value="UniProtKB-KW"/>
</dbReference>
<evidence type="ECO:0000259" key="10">
    <source>
        <dbReference type="Pfam" id="PF08669"/>
    </source>
</evidence>
<dbReference type="GO" id="GO:0005739">
    <property type="term" value="C:mitochondrion"/>
    <property type="evidence" value="ECO:0007669"/>
    <property type="project" value="UniProtKB-SubCell"/>
</dbReference>